<keyword evidence="2" id="KW-1185">Reference proteome</keyword>
<sequence>MRTVNERDDLGNNLVLDYMTAVRDGAFYGFPYSYHGQHGSWNRKPRTGYKVVFVPFVDGKPVGLPEDFLTGF</sequence>
<organism evidence="1 2">
    <name type="scientific">Paraburkholderia nemoris</name>
    <dbReference type="NCBI Taxonomy" id="2793076"/>
    <lineage>
        <taxon>Bacteria</taxon>
        <taxon>Pseudomonadati</taxon>
        <taxon>Pseudomonadota</taxon>
        <taxon>Betaproteobacteria</taxon>
        <taxon>Burkholderiales</taxon>
        <taxon>Burkholderiaceae</taxon>
        <taxon>Paraburkholderia</taxon>
    </lineage>
</organism>
<name>A0ABN7N8V3_9BURK</name>
<comment type="caution">
    <text evidence="1">The sequence shown here is derived from an EMBL/GenBank/DDBJ whole genome shotgun (WGS) entry which is preliminary data.</text>
</comment>
<evidence type="ECO:0000313" key="1">
    <source>
        <dbReference type="EMBL" id="CAE6847762.1"/>
    </source>
</evidence>
<gene>
    <name evidence="1" type="ORF">R69776_07345</name>
</gene>
<dbReference type="EMBL" id="CAJNBH010000033">
    <property type="protein sequence ID" value="CAE6847762.1"/>
    <property type="molecule type" value="Genomic_DNA"/>
</dbReference>
<proteinExistence type="predicted"/>
<evidence type="ECO:0000313" key="2">
    <source>
        <dbReference type="Proteomes" id="UP000673821"/>
    </source>
</evidence>
<dbReference type="Proteomes" id="UP000673821">
    <property type="component" value="Unassembled WGS sequence"/>
</dbReference>
<accession>A0ABN7N8V3</accession>
<protein>
    <submittedName>
        <fullName evidence="1">Uncharacterized protein</fullName>
    </submittedName>
</protein>
<reference evidence="1 2" key="1">
    <citation type="submission" date="2021-02" db="EMBL/GenBank/DDBJ databases">
        <authorList>
            <person name="Vanwijnsberghe S."/>
        </authorList>
    </citation>
    <scope>NUCLEOTIDE SEQUENCE [LARGE SCALE GENOMIC DNA]</scope>
    <source>
        <strain evidence="1 2">R-69776</strain>
    </source>
</reference>